<keyword evidence="2" id="KW-1185">Reference proteome</keyword>
<organism evidence="1 2">
    <name type="scientific">Paucibacter sediminis</name>
    <dbReference type="NCBI Taxonomy" id="3019553"/>
    <lineage>
        <taxon>Bacteria</taxon>
        <taxon>Pseudomonadati</taxon>
        <taxon>Pseudomonadota</taxon>
        <taxon>Betaproteobacteria</taxon>
        <taxon>Burkholderiales</taxon>
        <taxon>Sphaerotilaceae</taxon>
        <taxon>Roseateles</taxon>
    </lineage>
</organism>
<name>A0AA95NLK6_9BURK</name>
<dbReference type="EMBL" id="CP116346">
    <property type="protein sequence ID" value="WIT11951.1"/>
    <property type="molecule type" value="Genomic_DNA"/>
</dbReference>
<evidence type="ECO:0000313" key="1">
    <source>
        <dbReference type="EMBL" id="WIT11951.1"/>
    </source>
</evidence>
<evidence type="ECO:0000313" key="2">
    <source>
        <dbReference type="Proteomes" id="UP001177769"/>
    </source>
</evidence>
<reference evidence="1" key="1">
    <citation type="submission" date="2023-01" db="EMBL/GenBank/DDBJ databases">
        <title>Whole genome sequence of Paucibacter sp. S2-9 isolated from pond sediment.</title>
        <authorList>
            <person name="Jung J.Y."/>
        </authorList>
    </citation>
    <scope>NUCLEOTIDE SEQUENCE</scope>
    <source>
        <strain evidence="1">S2-9</strain>
    </source>
</reference>
<dbReference type="AlphaFoldDB" id="A0AA95NLK6"/>
<sequence length="258" mass="28157">MFDAVEAAIVQHARSDSAWWKENSEHICFSGEGALRYIAVLACTAVPEANLDLIGRMLIDSALLASNLSHELGTLMQVAFAGLGPATQDAIQTSILNLHQEIEVEATHRHWVLVAQSKLILAIPCHLRSPASLGVLDKCSQSTWPLERRPTIHMRGGTVGAPFSFEVFLAASDSAVLRLLAHYNGHTRNSFDDFLIGGEREVGWQLKEAASRHPTRFLKFLPGQPAARVSVAPICCRRASCHSRVVATTPSLFAKPSF</sequence>
<dbReference type="RefSeq" id="WP_285233040.1">
    <property type="nucleotide sequence ID" value="NZ_CP116346.1"/>
</dbReference>
<accession>A0AA95NLK6</accession>
<gene>
    <name evidence="1" type="ORF">PFX98_24285</name>
</gene>
<protein>
    <submittedName>
        <fullName evidence="1">Uncharacterized protein</fullName>
    </submittedName>
</protein>
<dbReference type="Proteomes" id="UP001177769">
    <property type="component" value="Chromosome"/>
</dbReference>
<proteinExistence type="predicted"/>
<dbReference type="KEGG" id="pais:PFX98_24285"/>